<evidence type="ECO:0000256" key="1">
    <source>
        <dbReference type="ARBA" id="ARBA00004610"/>
    </source>
</evidence>
<evidence type="ECO:0000256" key="9">
    <source>
        <dbReference type="ARBA" id="ARBA00023065"/>
    </source>
</evidence>
<dbReference type="OrthoDB" id="5867527at2759"/>
<keyword evidence="6" id="KW-0303">Gap junction</keyword>
<keyword evidence="3 13" id="KW-0813">Transport</keyword>
<keyword evidence="7" id="KW-0965">Cell junction</keyword>
<evidence type="ECO:0000256" key="13">
    <source>
        <dbReference type="RuleBase" id="RU010713"/>
    </source>
</evidence>
<evidence type="ECO:0000256" key="6">
    <source>
        <dbReference type="ARBA" id="ARBA00022868"/>
    </source>
</evidence>
<evidence type="ECO:0000313" key="14">
    <source>
        <dbReference type="EMBL" id="PAV88783.1"/>
    </source>
</evidence>
<feature type="transmembrane region" description="Helical" evidence="13">
    <location>
        <begin position="26"/>
        <end position="46"/>
    </location>
</feature>
<name>A0A2A2LRE3_9BILA</name>
<dbReference type="InterPro" id="IPR000990">
    <property type="entry name" value="Innexin"/>
</dbReference>
<comment type="caution">
    <text evidence="13">Lacks conserved residue(s) required for the propagation of feature annotation.</text>
</comment>
<evidence type="ECO:0000256" key="11">
    <source>
        <dbReference type="ARBA" id="ARBA00023303"/>
    </source>
</evidence>
<dbReference type="GO" id="GO:0005921">
    <property type="term" value="C:gap junction"/>
    <property type="evidence" value="ECO:0007669"/>
    <property type="project" value="UniProtKB-SubCell"/>
</dbReference>
<comment type="subcellular location">
    <subcellularLocation>
        <location evidence="1">Cell junction</location>
        <location evidence="1">Gap junction</location>
    </subcellularLocation>
    <subcellularLocation>
        <location evidence="2 13">Cell membrane</location>
        <topology evidence="2 13">Multi-pass membrane protein</topology>
    </subcellularLocation>
</comment>
<comment type="caution">
    <text evidence="14">The sequence shown here is derived from an EMBL/GenBank/DDBJ whole genome shotgun (WGS) entry which is preliminary data.</text>
</comment>
<dbReference type="Pfam" id="PF00876">
    <property type="entry name" value="Innexin"/>
    <property type="match status" value="1"/>
</dbReference>
<proteinExistence type="inferred from homology"/>
<comment type="function">
    <text evidence="13">Structural component of the gap junctions.</text>
</comment>
<dbReference type="GlyCosmos" id="A0A2A2LRE3">
    <property type="glycosylation" value="1 site, No reported glycans"/>
</dbReference>
<dbReference type="GO" id="GO:0005886">
    <property type="term" value="C:plasma membrane"/>
    <property type="evidence" value="ECO:0007669"/>
    <property type="project" value="UniProtKB-SubCell"/>
</dbReference>
<keyword evidence="11 13" id="KW-0407">Ion channel</keyword>
<evidence type="ECO:0000256" key="5">
    <source>
        <dbReference type="ARBA" id="ARBA00022692"/>
    </source>
</evidence>
<keyword evidence="9 13" id="KW-0406">Ion transport</keyword>
<keyword evidence="15" id="KW-1185">Reference proteome</keyword>
<keyword evidence="10 13" id="KW-0472">Membrane</keyword>
<sequence>MIPVHNLEDVARRWFKPVPFDEPCDRMNYCWTTTIFLFLSIVSFWLQYSAAPIQCLVPENFAHSWEEAAEAFCFSTATYAVPLTERIPQTDKEKEEARIHYFQWVPFMLALQGLLFYLPSFIWTYQDKITGIDLKTAIEEAVNIKTMIRGDRVKEAQGLVRYLIDVLRIDDQEPLQNRSWSCWIWISLINGASLLSFLLSLMKVMGPMRERSTLQWIRRATRDRGDAIISADALKIFTHDVLRADGFLALALIEQHSGGIVASELACAIYQRYLELVSFLK</sequence>
<dbReference type="PRINTS" id="PR01262">
    <property type="entry name" value="INNEXIN"/>
</dbReference>
<evidence type="ECO:0000256" key="10">
    <source>
        <dbReference type="ARBA" id="ARBA00023136"/>
    </source>
</evidence>
<evidence type="ECO:0000256" key="8">
    <source>
        <dbReference type="ARBA" id="ARBA00022989"/>
    </source>
</evidence>
<dbReference type="Proteomes" id="UP000218231">
    <property type="component" value="Unassembled WGS sequence"/>
</dbReference>
<dbReference type="GO" id="GO:0034220">
    <property type="term" value="P:monoatomic ion transmembrane transport"/>
    <property type="evidence" value="ECO:0007669"/>
    <property type="project" value="UniProtKB-KW"/>
</dbReference>
<dbReference type="PANTHER" id="PTHR11893:SF20">
    <property type="entry name" value="INNEXIN-3"/>
    <property type="match status" value="1"/>
</dbReference>
<evidence type="ECO:0000256" key="4">
    <source>
        <dbReference type="ARBA" id="ARBA00022475"/>
    </source>
</evidence>
<organism evidence="14 15">
    <name type="scientific">Diploscapter pachys</name>
    <dbReference type="NCBI Taxonomy" id="2018661"/>
    <lineage>
        <taxon>Eukaryota</taxon>
        <taxon>Metazoa</taxon>
        <taxon>Ecdysozoa</taxon>
        <taxon>Nematoda</taxon>
        <taxon>Chromadorea</taxon>
        <taxon>Rhabditida</taxon>
        <taxon>Rhabditina</taxon>
        <taxon>Rhabditomorpha</taxon>
        <taxon>Rhabditoidea</taxon>
        <taxon>Rhabditidae</taxon>
        <taxon>Diploscapter</taxon>
    </lineage>
</organism>
<evidence type="ECO:0000256" key="2">
    <source>
        <dbReference type="ARBA" id="ARBA00004651"/>
    </source>
</evidence>
<keyword evidence="8 13" id="KW-1133">Transmembrane helix</keyword>
<keyword evidence="5 13" id="KW-0812">Transmembrane</keyword>
<evidence type="ECO:0000256" key="3">
    <source>
        <dbReference type="ARBA" id="ARBA00022448"/>
    </source>
</evidence>
<feature type="glycosylation site" description="N-linked (GlcNAc...) asparagine" evidence="12">
    <location>
        <position position="60"/>
    </location>
</feature>
<comment type="similarity">
    <text evidence="13">Belongs to the pannexin family.</text>
</comment>
<gene>
    <name evidence="13" type="primary">inx</name>
    <name evidence="14" type="ORF">WR25_12862</name>
</gene>
<evidence type="ECO:0000256" key="12">
    <source>
        <dbReference type="PIRSR" id="PIRSR600990-52"/>
    </source>
</evidence>
<feature type="transmembrane region" description="Helical" evidence="13">
    <location>
        <begin position="104"/>
        <end position="125"/>
    </location>
</feature>
<dbReference type="STRING" id="2018661.A0A2A2LRE3"/>
<dbReference type="AlphaFoldDB" id="A0A2A2LRE3"/>
<feature type="transmembrane region" description="Helical" evidence="13">
    <location>
        <begin position="183"/>
        <end position="202"/>
    </location>
</feature>
<reference evidence="14 15" key="1">
    <citation type="journal article" date="2017" name="Curr. Biol.">
        <title>Genome architecture and evolution of a unichromosomal asexual nematode.</title>
        <authorList>
            <person name="Fradin H."/>
            <person name="Zegar C."/>
            <person name="Gutwein M."/>
            <person name="Lucas J."/>
            <person name="Kovtun M."/>
            <person name="Corcoran D."/>
            <person name="Baugh L.R."/>
            <person name="Kiontke K."/>
            <person name="Gunsalus K."/>
            <person name="Fitch D.H."/>
            <person name="Piano F."/>
        </authorList>
    </citation>
    <scope>NUCLEOTIDE SEQUENCE [LARGE SCALE GENOMIC DNA]</scope>
    <source>
        <strain evidence="14">PF1309</strain>
    </source>
</reference>
<evidence type="ECO:0000256" key="7">
    <source>
        <dbReference type="ARBA" id="ARBA00022949"/>
    </source>
</evidence>
<keyword evidence="4" id="KW-1003">Cell membrane</keyword>
<dbReference type="PANTHER" id="PTHR11893">
    <property type="entry name" value="INNEXIN"/>
    <property type="match status" value="1"/>
</dbReference>
<dbReference type="EMBL" id="LIAE01006492">
    <property type="protein sequence ID" value="PAV88783.1"/>
    <property type="molecule type" value="Genomic_DNA"/>
</dbReference>
<dbReference type="PROSITE" id="PS51013">
    <property type="entry name" value="PANNEXIN"/>
    <property type="match status" value="1"/>
</dbReference>
<evidence type="ECO:0000313" key="15">
    <source>
        <dbReference type="Proteomes" id="UP000218231"/>
    </source>
</evidence>
<keyword evidence="12" id="KW-0325">Glycoprotein</keyword>
<protein>
    <recommendedName>
        <fullName evidence="13">Innexin</fullName>
    </recommendedName>
</protein>
<accession>A0A2A2LRE3</accession>